<dbReference type="OMA" id="PYWIFRT"/>
<evidence type="ECO:0000256" key="3">
    <source>
        <dbReference type="ARBA" id="ARBA00022692"/>
    </source>
</evidence>
<dbReference type="GO" id="GO:0007165">
    <property type="term" value="P:signal transduction"/>
    <property type="evidence" value="ECO:0007669"/>
    <property type="project" value="UniProtKB-KW"/>
</dbReference>
<evidence type="ECO:0000256" key="6">
    <source>
        <dbReference type="ARBA" id="ARBA00023170"/>
    </source>
</evidence>
<evidence type="ECO:0000256" key="4">
    <source>
        <dbReference type="ARBA" id="ARBA00022989"/>
    </source>
</evidence>
<dbReference type="GO" id="GO:0005886">
    <property type="term" value="C:plasma membrane"/>
    <property type="evidence" value="ECO:0007669"/>
    <property type="project" value="UniProtKB-SubCell"/>
</dbReference>
<feature type="transmembrane region" description="Helical" evidence="8">
    <location>
        <begin position="1614"/>
        <end position="1639"/>
    </location>
</feature>
<gene>
    <name evidence="9" type="ORF">FF38_08113</name>
</gene>
<dbReference type="EMBL" id="JRES01000262">
    <property type="protein sequence ID" value="KNC32880.1"/>
    <property type="molecule type" value="Genomic_DNA"/>
</dbReference>
<comment type="subcellular location">
    <subcellularLocation>
        <location evidence="1">Cell membrane</location>
        <topology evidence="1">Multi-pass membrane protein</topology>
    </subcellularLocation>
</comment>
<feature type="transmembrane region" description="Helical" evidence="8">
    <location>
        <begin position="698"/>
        <end position="721"/>
    </location>
</feature>
<accession>A0A0L0CKU3</accession>
<feature type="transmembrane region" description="Helical" evidence="8">
    <location>
        <begin position="809"/>
        <end position="831"/>
    </location>
</feature>
<feature type="transmembrane region" description="Helical" evidence="8">
    <location>
        <begin position="6"/>
        <end position="23"/>
    </location>
</feature>
<evidence type="ECO:0000256" key="8">
    <source>
        <dbReference type="SAM" id="Phobius"/>
    </source>
</evidence>
<evidence type="ECO:0000313" key="10">
    <source>
        <dbReference type="Proteomes" id="UP000037069"/>
    </source>
</evidence>
<protein>
    <submittedName>
        <fullName evidence="9">Putative gustatory receptor 2a</fullName>
    </submittedName>
</protein>
<evidence type="ECO:0000313" key="9">
    <source>
        <dbReference type="EMBL" id="KNC32880.1"/>
    </source>
</evidence>
<keyword evidence="7" id="KW-0807">Transducer</keyword>
<feature type="transmembrane region" description="Helical" evidence="8">
    <location>
        <begin position="1246"/>
        <end position="1265"/>
    </location>
</feature>
<evidence type="ECO:0000256" key="7">
    <source>
        <dbReference type="ARBA" id="ARBA00023224"/>
    </source>
</evidence>
<dbReference type="GO" id="GO:0050909">
    <property type="term" value="P:sensory perception of taste"/>
    <property type="evidence" value="ECO:0007669"/>
    <property type="project" value="InterPro"/>
</dbReference>
<keyword evidence="10" id="KW-1185">Reference proteome</keyword>
<feature type="transmembrane region" description="Helical" evidence="8">
    <location>
        <begin position="1080"/>
        <end position="1102"/>
    </location>
</feature>
<feature type="transmembrane region" description="Helical" evidence="8">
    <location>
        <begin position="547"/>
        <end position="565"/>
    </location>
</feature>
<dbReference type="PANTHER" id="PTHR21143">
    <property type="entry name" value="INVERTEBRATE GUSTATORY RECEPTOR"/>
    <property type="match status" value="1"/>
</dbReference>
<dbReference type="PANTHER" id="PTHR21143:SF133">
    <property type="entry name" value="GUSTATORY AND PHEROMONE RECEPTOR 32A-RELATED"/>
    <property type="match status" value="1"/>
</dbReference>
<feature type="transmembrane region" description="Helical" evidence="8">
    <location>
        <begin position="1651"/>
        <end position="1672"/>
    </location>
</feature>
<feature type="transmembrane region" description="Helical" evidence="8">
    <location>
        <begin position="1395"/>
        <end position="1417"/>
    </location>
</feature>
<dbReference type="GO" id="GO:0008049">
    <property type="term" value="P:male courtship behavior"/>
    <property type="evidence" value="ECO:0007669"/>
    <property type="project" value="TreeGrafter"/>
</dbReference>
<feature type="transmembrane region" description="Helical" evidence="8">
    <location>
        <begin position="421"/>
        <end position="441"/>
    </location>
</feature>
<dbReference type="Pfam" id="PF08395">
    <property type="entry name" value="7tm_7"/>
    <property type="match status" value="5"/>
</dbReference>
<name>A0A0L0CKU3_LUCCU</name>
<keyword evidence="2" id="KW-1003">Cell membrane</keyword>
<feature type="transmembrane region" description="Helical" evidence="8">
    <location>
        <begin position="1429"/>
        <end position="1450"/>
    </location>
</feature>
<keyword evidence="3 8" id="KW-0812">Transmembrane</keyword>
<feature type="transmembrane region" description="Helical" evidence="8">
    <location>
        <begin position="35"/>
        <end position="53"/>
    </location>
</feature>
<feature type="transmembrane region" description="Helical" evidence="8">
    <location>
        <begin position="126"/>
        <end position="149"/>
    </location>
</feature>
<evidence type="ECO:0000256" key="5">
    <source>
        <dbReference type="ARBA" id="ARBA00023136"/>
    </source>
</evidence>
<comment type="caution">
    <text evidence="9">The sequence shown here is derived from an EMBL/GenBank/DDBJ whole genome shotgun (WGS) entry which is preliminary data.</text>
</comment>
<dbReference type="GO" id="GO:0007635">
    <property type="term" value="P:chemosensory behavior"/>
    <property type="evidence" value="ECO:0007669"/>
    <property type="project" value="TreeGrafter"/>
</dbReference>
<reference evidence="9 10" key="1">
    <citation type="journal article" date="2015" name="Nat. Commun.">
        <title>Lucilia cuprina genome unlocks parasitic fly biology to underpin future interventions.</title>
        <authorList>
            <person name="Anstead C.A."/>
            <person name="Korhonen P.K."/>
            <person name="Young N.D."/>
            <person name="Hall R.S."/>
            <person name="Jex A.R."/>
            <person name="Murali S.C."/>
            <person name="Hughes D.S."/>
            <person name="Lee S.F."/>
            <person name="Perry T."/>
            <person name="Stroehlein A.J."/>
            <person name="Ansell B.R."/>
            <person name="Breugelmans B."/>
            <person name="Hofmann A."/>
            <person name="Qu J."/>
            <person name="Dugan S."/>
            <person name="Lee S.L."/>
            <person name="Chao H."/>
            <person name="Dinh H."/>
            <person name="Han Y."/>
            <person name="Doddapaneni H.V."/>
            <person name="Worley K.C."/>
            <person name="Muzny D.M."/>
            <person name="Ioannidis P."/>
            <person name="Waterhouse R.M."/>
            <person name="Zdobnov E.M."/>
            <person name="James P.J."/>
            <person name="Bagnall N.H."/>
            <person name="Kotze A.C."/>
            <person name="Gibbs R.A."/>
            <person name="Richards S."/>
            <person name="Batterham P."/>
            <person name="Gasser R.B."/>
        </authorList>
    </citation>
    <scope>NUCLEOTIDE SEQUENCE [LARGE SCALE GENOMIC DNA]</scope>
    <source>
        <strain evidence="9 10">LS</strain>
        <tissue evidence="9">Full body</tissue>
    </source>
</reference>
<dbReference type="Proteomes" id="UP000037069">
    <property type="component" value="Unassembled WGS sequence"/>
</dbReference>
<sequence length="1777" mass="205550">MDKHMLILLNICAVFGICMPATKCCGKNGTRLFKLYILVLTIIIFINCILGIIKSEIENAFIISWTVSTIVFVTQLFTHIVILCEALSKQQEHMDFLQALQEIGDSFKILLKMNVTQRTTIKEFRFTFIILSIFSSIGLIVFVLTFSIFADAGYFWWALISILAMRFRNIQLIIYVEILKHYILSLNHKLNQVVCLKTENSKQLLDIDYKYLQSLEIIKNIKHVYACIYEASSLMNEFAQASLFAASASNFLDFTCHIYWTLLTMDNLLGIYNIISSTANMLPLAVFTLKFCHSCQVIKEESQRTSLLLSRLISSGFCPLVNRKYKNLIHDFSLQLMHQHIVFTGKRFFNFDLQYVFAVLLPNEQRPSNGQRLDTSSTPGKLTKGMDILESVSGIHIIYQIACLSPSLIDRKLWTLKRSKLLEIYVFIVIIFSVAFMLYGLFTDDDFLKTNDNDVGQTVDFIQMVGIRVSHIVSLSECLVRRNEQKRFYEEVKEIDRIFECSLNVDVNNKKFRRTTIKRGILMAFFYLAAEFFILTSKLVAEEQNFILFWIFYLMPLLICGIRYFQMFTSMCILKHRFDLLVKVLNQINLRKHICEPNDMNIMDSVNGQAPLNISQTLALLESSILKKRHCDMENPELKKLLIVRDLYNRLFNLSEILNGYFGVSMLINVGNDFISITSNCYWIFYNFQDFHSTRNDFLLIAGSAVWCVPHLLNVLVLAILCEKTVQTTNSIALGLHRIDIDIMNDNHNSVILQVYLLNTFYISGFQTIPRLPWLSALIRIFYLCWLSTVVFLMFYWRMNGGDTSVGGLVGTASFLANGTVNIIILLETICKEKYYKRMVKRKQEVDELLNQYLNVNVCKHINYKSLTKRLIIIVVLQLICDALKMWINCISKISPVFWYLLPITISLRTRYLQIISTIMTLNRRIEILRDVIAAVAKKNEPKSKFSSDIWQPYNPAEYEKVNYMRLIYMRMWESYMSFNNLYSWSLLTLFMSSFFDIVCNCYWTFTALYKGQAFHNLDDLVSFILYFAHVLGHLVALAESFSMRQERIALVEHFKKISMDLREELKKPQYANLSVMKMCYTILEIIILLTCGHVIIMWTTFKTKSPAGLLYWRSLQSYLALQIKTLEFLTPIVRLSHYTLVIRKTLNQMGERNLRKVFKVLNKYEELDVIMVATVNEEVEDEKLLIKLKNCYNEIYATIQMFNTAYGWSMLASTAVFFVDFVSNSYWILLAVLSQGRDYYGLLQNAAFALLAFILLTLICWYAEACYYESRYIGCLISKLVKPLGNKFYNDLVSEFSVQTLHQRFIITAKEFFSLNLSLLGSMVAAIVTYLVILIQFMFTEKSNNESKLTTKTVLLTSTTPSTNTSAFDIINNTNISAYSLILKGLIGNVTAKLYQVFILLWCCEIAWSTYLAIIYDIFGDEHSLDGLVSFILYFTHMMGHLIVLAEAWNMRKYRLELYENFNNISKALKGELKKAQNAGMSGMRMSCIVLGVIILLTCGHGIIMWTTFETKSPASLLYWRSLQSYLALQFRTLEFLTGLVYLSYYTLVIRKSLNTMGERNLKRVFKCLNNYEKCEVIMVTSLNEEEEDEQLLLVIKNCYNEIYSTIKIFNAAYGWSILASTAVFFVDFVCNTYWILLAVLSQDRDYYGLLQNAAFALLAFILLTIICWYAEECYYESRYIGCLIAKLVKPLGTKFYNDLVSEFSVQTLHQRFVITAKEFFSLNLSLLGSMVAAIVTYLVILIQFMFSEKSNNESKLSTKTVLATSTTPSILEINN</sequence>
<dbReference type="GO" id="GO:0030425">
    <property type="term" value="C:dendrite"/>
    <property type="evidence" value="ECO:0007669"/>
    <property type="project" value="TreeGrafter"/>
</dbReference>
<feature type="transmembrane region" description="Helical" evidence="8">
    <location>
        <begin position="461"/>
        <end position="480"/>
    </location>
</feature>
<keyword evidence="5 8" id="KW-0472">Membrane</keyword>
<dbReference type="InterPro" id="IPR013604">
    <property type="entry name" value="7TM_chemorcpt"/>
</dbReference>
<feature type="transmembrane region" description="Helical" evidence="8">
    <location>
        <begin position="1211"/>
        <end position="1234"/>
    </location>
</feature>
<feature type="transmembrane region" description="Helical" evidence="8">
    <location>
        <begin position="777"/>
        <end position="797"/>
    </location>
</feature>
<feature type="transmembrane region" description="Helical" evidence="8">
    <location>
        <begin position="155"/>
        <end position="176"/>
    </location>
</feature>
<feature type="transmembrane region" description="Helical" evidence="8">
    <location>
        <begin position="59"/>
        <end position="84"/>
    </location>
</feature>
<keyword evidence="4 8" id="KW-1133">Transmembrane helix</keyword>
<feature type="transmembrane region" description="Helical" evidence="8">
    <location>
        <begin position="1489"/>
        <end position="1510"/>
    </location>
</feature>
<dbReference type="OrthoDB" id="6478931at2759"/>
<feature type="transmembrane region" description="Helical" evidence="8">
    <location>
        <begin position="982"/>
        <end position="1006"/>
    </location>
</feature>
<feature type="transmembrane region" description="Helical" evidence="8">
    <location>
        <begin position="1530"/>
        <end position="1551"/>
    </location>
</feature>
<feature type="transmembrane region" description="Helical" evidence="8">
    <location>
        <begin position="1021"/>
        <end position="1039"/>
    </location>
</feature>
<feature type="transmembrane region" description="Helical" evidence="8">
    <location>
        <begin position="1721"/>
        <end position="1748"/>
    </location>
</feature>
<feature type="transmembrane region" description="Helical" evidence="8">
    <location>
        <begin position="520"/>
        <end position="541"/>
    </location>
</feature>
<dbReference type="GO" id="GO:0030424">
    <property type="term" value="C:axon"/>
    <property type="evidence" value="ECO:0007669"/>
    <property type="project" value="TreeGrafter"/>
</dbReference>
<feature type="transmembrane region" description="Helical" evidence="8">
    <location>
        <begin position="660"/>
        <end position="686"/>
    </location>
</feature>
<evidence type="ECO:0000256" key="2">
    <source>
        <dbReference type="ARBA" id="ARBA00022475"/>
    </source>
</evidence>
<organism evidence="9 10">
    <name type="scientific">Lucilia cuprina</name>
    <name type="common">Green bottle fly</name>
    <name type="synonym">Australian sheep blowfly</name>
    <dbReference type="NCBI Taxonomy" id="7375"/>
    <lineage>
        <taxon>Eukaryota</taxon>
        <taxon>Metazoa</taxon>
        <taxon>Ecdysozoa</taxon>
        <taxon>Arthropoda</taxon>
        <taxon>Hexapoda</taxon>
        <taxon>Insecta</taxon>
        <taxon>Pterygota</taxon>
        <taxon>Neoptera</taxon>
        <taxon>Endopterygota</taxon>
        <taxon>Diptera</taxon>
        <taxon>Brachycera</taxon>
        <taxon>Muscomorpha</taxon>
        <taxon>Oestroidea</taxon>
        <taxon>Calliphoridae</taxon>
        <taxon>Luciliinae</taxon>
        <taxon>Lucilia</taxon>
    </lineage>
</organism>
<keyword evidence="6 9" id="KW-0675">Receptor</keyword>
<evidence type="ECO:0000256" key="1">
    <source>
        <dbReference type="ARBA" id="ARBA00004651"/>
    </source>
</evidence>
<proteinExistence type="predicted"/>
<dbReference type="GO" id="GO:0043025">
    <property type="term" value="C:neuronal cell body"/>
    <property type="evidence" value="ECO:0007669"/>
    <property type="project" value="TreeGrafter"/>
</dbReference>
<feature type="transmembrane region" description="Helical" evidence="8">
    <location>
        <begin position="1320"/>
        <end position="1340"/>
    </location>
</feature>